<evidence type="ECO:0000313" key="1">
    <source>
        <dbReference type="EMBL" id="KAL3598473.1"/>
    </source>
</evidence>
<evidence type="ECO:0000313" key="2">
    <source>
        <dbReference type="Proteomes" id="UP000309997"/>
    </source>
</evidence>
<comment type="caution">
    <text evidence="1">The sequence shown here is derived from an EMBL/GenBank/DDBJ whole genome shotgun (WGS) entry which is preliminary data.</text>
</comment>
<protein>
    <submittedName>
        <fullName evidence="1">Uncharacterized protein</fullName>
    </submittedName>
</protein>
<reference evidence="1 2" key="1">
    <citation type="journal article" date="2024" name="Plant Biotechnol. J.">
        <title>Genome and CRISPR/Cas9 system of a widespread forest tree (Populus alba) in the world.</title>
        <authorList>
            <person name="Liu Y.J."/>
            <person name="Jiang P.F."/>
            <person name="Han X.M."/>
            <person name="Li X.Y."/>
            <person name="Wang H.M."/>
            <person name="Wang Y.J."/>
            <person name="Wang X.X."/>
            <person name="Zeng Q.Y."/>
        </authorList>
    </citation>
    <scope>NUCLEOTIDE SEQUENCE [LARGE SCALE GENOMIC DNA]</scope>
    <source>
        <strain evidence="2">cv. PAL-ZL1</strain>
    </source>
</reference>
<dbReference type="Proteomes" id="UP000309997">
    <property type="component" value="Unassembled WGS sequence"/>
</dbReference>
<organism evidence="1 2">
    <name type="scientific">Populus alba</name>
    <name type="common">White poplar</name>
    <dbReference type="NCBI Taxonomy" id="43335"/>
    <lineage>
        <taxon>Eukaryota</taxon>
        <taxon>Viridiplantae</taxon>
        <taxon>Streptophyta</taxon>
        <taxon>Embryophyta</taxon>
        <taxon>Tracheophyta</taxon>
        <taxon>Spermatophyta</taxon>
        <taxon>Magnoliopsida</taxon>
        <taxon>eudicotyledons</taxon>
        <taxon>Gunneridae</taxon>
        <taxon>Pentapetalae</taxon>
        <taxon>rosids</taxon>
        <taxon>fabids</taxon>
        <taxon>Malpighiales</taxon>
        <taxon>Salicaceae</taxon>
        <taxon>Saliceae</taxon>
        <taxon>Populus</taxon>
    </lineage>
</organism>
<name>A0ACC4CMK7_POPAL</name>
<dbReference type="EMBL" id="RCHU02000003">
    <property type="protein sequence ID" value="KAL3598473.1"/>
    <property type="molecule type" value="Genomic_DNA"/>
</dbReference>
<keyword evidence="2" id="KW-1185">Reference proteome</keyword>
<proteinExistence type="predicted"/>
<gene>
    <name evidence="1" type="ORF">D5086_006391</name>
</gene>
<sequence length="234" mass="27024">MMTRGGGYTVTRPQQSGGLVIRETRSANVSLLGKLIWHLLQSWKIVGRSPSAQICKYFDCSFIHMEDSWHLSTLNTDFPEELKHRIIAIPISRTVHSEHKWRWLWRLRVPEKIRNLFWLVFHGSLPTASLMGARNLASTAICKRCQAANEDTAHCNLEDMHCSQLLDHMDIVERITVMADSDNGFLFLAALWWIWRQRNCFVLGELYKGDVWLLRNIYCAAADFHLAWTTGLAI</sequence>
<accession>A0ACC4CMK7</accession>